<dbReference type="KEGG" id="aacx:DEACI_0204"/>
<proteinExistence type="predicted"/>
<dbReference type="EMBL" id="LR746496">
    <property type="protein sequence ID" value="CAA7599578.1"/>
    <property type="molecule type" value="Genomic_DNA"/>
</dbReference>
<evidence type="ECO:0000313" key="1">
    <source>
        <dbReference type="EMBL" id="CAA7599578.1"/>
    </source>
</evidence>
<dbReference type="AlphaFoldDB" id="A0A8S0W1M9"/>
<gene>
    <name evidence="1" type="ORF">DEACI_0204</name>
    <name evidence="2" type="ORF">DEACI_2239</name>
</gene>
<evidence type="ECO:0000313" key="2">
    <source>
        <dbReference type="EMBL" id="CEJ07773.1"/>
    </source>
</evidence>
<keyword evidence="3" id="KW-1185">Reference proteome</keyword>
<dbReference type="EMBL" id="CDGJ01000065">
    <property type="protein sequence ID" value="CEJ07773.1"/>
    <property type="molecule type" value="Genomic_DNA"/>
</dbReference>
<sequence>MRGAFFPLAVQVDLLDDSAPKEMISSAVQNFGGFDILVNNPGIYPSVHIIGYDHCPWYLDG</sequence>
<dbReference type="SUPFAM" id="SSF51735">
    <property type="entry name" value="NAD(P)-binding Rossmann-fold domains"/>
    <property type="match status" value="1"/>
</dbReference>
<accession>A0A8S0W1M9</accession>
<reference evidence="1" key="2">
    <citation type="submission" date="2020-01" db="EMBL/GenBank/DDBJ databases">
        <authorList>
            <person name="Hornung B."/>
        </authorList>
    </citation>
    <scope>NUCLEOTIDE SEQUENCE</scope>
    <source>
        <strain evidence="1">PacBioINE</strain>
    </source>
</reference>
<dbReference type="InterPro" id="IPR036291">
    <property type="entry name" value="NAD(P)-bd_dom_sf"/>
</dbReference>
<organism evidence="1">
    <name type="scientific">Acididesulfobacillus acetoxydans</name>
    <dbReference type="NCBI Taxonomy" id="1561005"/>
    <lineage>
        <taxon>Bacteria</taxon>
        <taxon>Bacillati</taxon>
        <taxon>Bacillota</taxon>
        <taxon>Clostridia</taxon>
        <taxon>Eubacteriales</taxon>
        <taxon>Peptococcaceae</taxon>
        <taxon>Acididesulfobacillus</taxon>
    </lineage>
</organism>
<reference evidence="2" key="1">
    <citation type="submission" date="2014-11" db="EMBL/GenBank/DDBJ databases">
        <authorList>
            <person name="Hornung B.V."/>
        </authorList>
    </citation>
    <scope>NUCLEOTIDE SEQUENCE</scope>
    <source>
        <strain evidence="2">INE</strain>
    </source>
</reference>
<dbReference type="Proteomes" id="UP001071230">
    <property type="component" value="Unassembled WGS sequence"/>
</dbReference>
<dbReference type="Gene3D" id="3.40.50.720">
    <property type="entry name" value="NAD(P)-binding Rossmann-like Domain"/>
    <property type="match status" value="1"/>
</dbReference>
<name>A0A8S0W1M9_9FIRM</name>
<evidence type="ECO:0000313" key="3">
    <source>
        <dbReference type="Proteomes" id="UP001071230"/>
    </source>
</evidence>
<protein>
    <submittedName>
        <fullName evidence="1">NAD(P)-binding domain protein</fullName>
    </submittedName>
    <submittedName>
        <fullName evidence="2">dTDP-4-dehydrorhamnose reductase</fullName>
    </submittedName>
</protein>
<dbReference type="Proteomes" id="UP000836597">
    <property type="component" value="Chromosome"/>
</dbReference>